<dbReference type="EMBL" id="AWTN01000085">
    <property type="protein sequence ID" value="KGG93063.1"/>
    <property type="molecule type" value="Genomic_DNA"/>
</dbReference>
<feature type="coiled-coil region" evidence="1">
    <location>
        <begin position="314"/>
        <end position="369"/>
    </location>
</feature>
<proteinExistence type="predicted"/>
<evidence type="ECO:0000313" key="2">
    <source>
        <dbReference type="EMBL" id="KGG93063.1"/>
    </source>
</evidence>
<dbReference type="AlphaFoldDB" id="A0A0E3BFF0"/>
<dbReference type="Proteomes" id="UP000029567">
    <property type="component" value="Unassembled WGS sequence"/>
</dbReference>
<organism evidence="2 3">
    <name type="scientific">Comamonas thiooxydans</name>
    <dbReference type="NCBI Taxonomy" id="363952"/>
    <lineage>
        <taxon>Bacteria</taxon>
        <taxon>Pseudomonadati</taxon>
        <taxon>Pseudomonadota</taxon>
        <taxon>Betaproteobacteria</taxon>
        <taxon>Burkholderiales</taxon>
        <taxon>Comamonadaceae</taxon>
        <taxon>Comamonas</taxon>
    </lineage>
</organism>
<sequence>MLVYVNSFLFEPAQGPDQIVQLVAKWVGQRAKSYVDAARLAEGIRELKLKDGSTLTSRATWSEDKGKTYPFWFCAQLSHRDEKISGRRWITEIGLHQEAEGQPIECSLLLRTDEVSARVTASIQVTRPKLVEQLIQSCNPLGQTPGLKVKQLTLESASAFLREVERDERNYPIVILSTNRDNEHPVAPERLRSILVGLADVVCVPAEEDTFAIEELVGRRFMAFGGALNIVFPGRQGDRGLFYETVLLRSDEIADLLDSGHSIESEVLSTITHRTNLPFSWRHISPEKVGQAALRAQLSQMIERAKAGDQSEELTEYVALLESADQELQSKDKELARIRSNYEEKEQEVRALQADIANLKHALSGLQSSDDGGDDVAEVLAPLRDSVAAVLKGGPSLQQTVDLIATLYSDRIVFLETAKGSAKESDRGGFRQGAKAFELLQKLATEYWQQLADGKSDQQAKTVFGQNAYAANEARALSNDGKRRRTFSYRGRDFLMEKHLKHGVKDSLAETLRVHFEWLAHEKKIIVGHCGKHLDF</sequence>
<gene>
    <name evidence="2" type="ORF">P245_10875</name>
</gene>
<dbReference type="RefSeq" id="WP_034379103.1">
    <property type="nucleotide sequence ID" value="NZ_AWTN01000085.1"/>
</dbReference>
<reference evidence="2 3" key="1">
    <citation type="submission" date="2013-09" db="EMBL/GenBank/DDBJ databases">
        <title>High correlation between genotypes and phenotypes of environmental bacteria Comamonas testosteroni strains.</title>
        <authorList>
            <person name="Liu L."/>
            <person name="Zhu W."/>
            <person name="Xia X."/>
            <person name="Xu B."/>
            <person name="Luo M."/>
            <person name="Wang G."/>
        </authorList>
    </citation>
    <scope>NUCLEOTIDE SEQUENCE [LARGE SCALE GENOMIC DNA]</scope>
    <source>
        <strain evidence="2 3">JL14</strain>
    </source>
</reference>
<keyword evidence="1" id="KW-0175">Coiled coil</keyword>
<accession>A0A0E3BFF0</accession>
<name>A0A0E3BFF0_9BURK</name>
<protein>
    <submittedName>
        <fullName evidence="2">Uncharacterized protein</fullName>
    </submittedName>
</protein>
<evidence type="ECO:0000313" key="3">
    <source>
        <dbReference type="Proteomes" id="UP000029567"/>
    </source>
</evidence>
<comment type="caution">
    <text evidence="2">The sequence shown here is derived from an EMBL/GenBank/DDBJ whole genome shotgun (WGS) entry which is preliminary data.</text>
</comment>
<evidence type="ECO:0000256" key="1">
    <source>
        <dbReference type="SAM" id="Coils"/>
    </source>
</evidence>